<proteinExistence type="predicted"/>
<evidence type="ECO:0000313" key="2">
    <source>
        <dbReference type="Proteomes" id="UP000249547"/>
    </source>
</evidence>
<dbReference type="SUPFAM" id="SSF52833">
    <property type="entry name" value="Thioredoxin-like"/>
    <property type="match status" value="1"/>
</dbReference>
<dbReference type="InterPro" id="IPR010634">
    <property type="entry name" value="DUF1223"/>
</dbReference>
<dbReference type="Pfam" id="PF06764">
    <property type="entry name" value="DUF1223"/>
    <property type="match status" value="1"/>
</dbReference>
<dbReference type="EMBL" id="QLLL01000015">
    <property type="protein sequence ID" value="RAI97578.1"/>
    <property type="molecule type" value="Genomic_DNA"/>
</dbReference>
<sequence>MKPVIFSIIAVGALCGGLLFGACNTLYGNDTLTIDTSNNTKGFAVVELFTSEGCSSCPPADKLLATLAQQSNGKPLYVLAYHVDYWDHQGWKDAFSQHKFSERQQDYAQYLRSGVYTPQAVVNGSTEFIGSNAGDMQDAVGKALDENGTYQLSLTGKVEAQQLTVNYATNATGKAKLVVAFVRKNGTSNVKAGENVGRKLSHVQIVEQLTAVELGKNREIVLPLPADFNAANFELIGFVQRNQDWHIVAAAKINF</sequence>
<reference evidence="1 2" key="1">
    <citation type="submission" date="2018-06" db="EMBL/GenBank/DDBJ databases">
        <title>Genomic Encyclopedia of Archaeal and Bacterial Type Strains, Phase II (KMG-II): from individual species to whole genera.</title>
        <authorList>
            <person name="Goeker M."/>
        </authorList>
    </citation>
    <scope>NUCLEOTIDE SEQUENCE [LARGE SCALE GENOMIC DNA]</scope>
    <source>
        <strain evidence="1 2">DSM 23857</strain>
    </source>
</reference>
<dbReference type="RefSeq" id="WP_111600459.1">
    <property type="nucleotide sequence ID" value="NZ_QLLL01000015.1"/>
</dbReference>
<keyword evidence="2" id="KW-1185">Reference proteome</keyword>
<evidence type="ECO:0008006" key="3">
    <source>
        <dbReference type="Google" id="ProtNLM"/>
    </source>
</evidence>
<dbReference type="PANTHER" id="PTHR36057">
    <property type="match status" value="1"/>
</dbReference>
<organism evidence="1 2">
    <name type="scientific">Chitinophaga skermanii</name>
    <dbReference type="NCBI Taxonomy" id="331697"/>
    <lineage>
        <taxon>Bacteria</taxon>
        <taxon>Pseudomonadati</taxon>
        <taxon>Bacteroidota</taxon>
        <taxon>Chitinophagia</taxon>
        <taxon>Chitinophagales</taxon>
        <taxon>Chitinophagaceae</taxon>
        <taxon>Chitinophaga</taxon>
    </lineage>
</organism>
<dbReference type="AlphaFoldDB" id="A0A327PZM4"/>
<accession>A0A327PZM4</accession>
<protein>
    <recommendedName>
        <fullName evidence="3">DUF1223 domain-containing protein</fullName>
    </recommendedName>
</protein>
<gene>
    <name evidence="1" type="ORF">LX64_05086</name>
</gene>
<name>A0A327PZM4_9BACT</name>
<dbReference type="PROSITE" id="PS51257">
    <property type="entry name" value="PROKAR_LIPOPROTEIN"/>
    <property type="match status" value="1"/>
</dbReference>
<dbReference type="InterPro" id="IPR036249">
    <property type="entry name" value="Thioredoxin-like_sf"/>
</dbReference>
<dbReference type="OrthoDB" id="9808254at2"/>
<dbReference type="Proteomes" id="UP000249547">
    <property type="component" value="Unassembled WGS sequence"/>
</dbReference>
<comment type="caution">
    <text evidence="1">The sequence shown here is derived from an EMBL/GenBank/DDBJ whole genome shotgun (WGS) entry which is preliminary data.</text>
</comment>
<evidence type="ECO:0000313" key="1">
    <source>
        <dbReference type="EMBL" id="RAI97578.1"/>
    </source>
</evidence>
<dbReference type="PANTHER" id="PTHR36057:SF1">
    <property type="entry name" value="LIPOPROTEIN LIPID ATTACHMENT SITE-LIKE PROTEIN, PUTATIVE (DUF1223)-RELATED"/>
    <property type="match status" value="1"/>
</dbReference>